<dbReference type="InterPro" id="IPR019775">
    <property type="entry name" value="WD40_repeat_CS"/>
</dbReference>
<dbReference type="Gene3D" id="2.130.10.10">
    <property type="entry name" value="YVTN repeat-like/Quinoprotein amine dehydrogenase"/>
    <property type="match status" value="2"/>
</dbReference>
<dbReference type="InterPro" id="IPR040132">
    <property type="entry name" value="Tex1/THOC3"/>
</dbReference>
<accession>A0A9P4MQY0</accession>
<dbReference type="Pfam" id="PF00400">
    <property type="entry name" value="WD40"/>
    <property type="match status" value="3"/>
</dbReference>
<proteinExistence type="inferred from homology"/>
<dbReference type="PANTHER" id="PTHR22839:SF0">
    <property type="entry name" value="THO COMPLEX SUBUNIT 3"/>
    <property type="match status" value="1"/>
</dbReference>
<evidence type="ECO:0000259" key="5">
    <source>
        <dbReference type="Pfam" id="PF12894"/>
    </source>
</evidence>
<dbReference type="SUPFAM" id="SSF50978">
    <property type="entry name" value="WD40 repeat-like"/>
    <property type="match status" value="1"/>
</dbReference>
<dbReference type="EMBL" id="ML996082">
    <property type="protein sequence ID" value="KAF2156041.1"/>
    <property type="molecule type" value="Genomic_DNA"/>
</dbReference>
<dbReference type="InterPro" id="IPR036322">
    <property type="entry name" value="WD40_repeat_dom_sf"/>
</dbReference>
<dbReference type="AlphaFoldDB" id="A0A9P4MQY0"/>
<keyword evidence="1 4" id="KW-0853">WD repeat</keyword>
<keyword evidence="7" id="KW-1185">Reference proteome</keyword>
<comment type="similarity">
    <text evidence="3">Belongs to the THOC3 family.</text>
</comment>
<dbReference type="InterPro" id="IPR024977">
    <property type="entry name" value="Apc4-like_WD40_dom"/>
</dbReference>
<evidence type="ECO:0000256" key="2">
    <source>
        <dbReference type="ARBA" id="ARBA00022737"/>
    </source>
</evidence>
<gene>
    <name evidence="6" type="ORF">K461DRAFT_220923</name>
</gene>
<evidence type="ECO:0000256" key="4">
    <source>
        <dbReference type="PROSITE-ProRule" id="PRU00221"/>
    </source>
</evidence>
<dbReference type="InterPro" id="IPR001680">
    <property type="entry name" value="WD40_rpt"/>
</dbReference>
<feature type="domain" description="Anaphase-promoting complex subunit 4-like WD40" evidence="5">
    <location>
        <begin position="264"/>
        <end position="320"/>
    </location>
</feature>
<dbReference type="GO" id="GO:0006406">
    <property type="term" value="P:mRNA export from nucleus"/>
    <property type="evidence" value="ECO:0007669"/>
    <property type="project" value="InterPro"/>
</dbReference>
<feature type="repeat" description="WD" evidence="4">
    <location>
        <begin position="76"/>
        <end position="111"/>
    </location>
</feature>
<evidence type="ECO:0000256" key="1">
    <source>
        <dbReference type="ARBA" id="ARBA00022574"/>
    </source>
</evidence>
<dbReference type="PROSITE" id="PS00678">
    <property type="entry name" value="WD_REPEATS_1"/>
    <property type="match status" value="1"/>
</dbReference>
<dbReference type="PANTHER" id="PTHR22839">
    <property type="entry name" value="THO COMPLEX SUBUNIT 3 THO3"/>
    <property type="match status" value="1"/>
</dbReference>
<dbReference type="InterPro" id="IPR015943">
    <property type="entry name" value="WD40/YVTN_repeat-like_dom_sf"/>
</dbReference>
<protein>
    <submittedName>
        <fullName evidence="6">WD40 repeat-like protein</fullName>
    </submittedName>
</protein>
<keyword evidence="2" id="KW-0677">Repeat</keyword>
<evidence type="ECO:0000256" key="3">
    <source>
        <dbReference type="ARBA" id="ARBA00046343"/>
    </source>
</evidence>
<dbReference type="Pfam" id="PF12894">
    <property type="entry name" value="ANAPC4_WD40"/>
    <property type="match status" value="1"/>
</dbReference>
<dbReference type="PROSITE" id="PS50082">
    <property type="entry name" value="WD_REPEATS_2"/>
    <property type="match status" value="2"/>
</dbReference>
<feature type="repeat" description="WD" evidence="4">
    <location>
        <begin position="219"/>
        <end position="251"/>
    </location>
</feature>
<comment type="caution">
    <text evidence="6">The sequence shown here is derived from an EMBL/GenBank/DDBJ whole genome shotgun (WGS) entry which is preliminary data.</text>
</comment>
<reference evidence="6" key="1">
    <citation type="journal article" date="2020" name="Stud. Mycol.">
        <title>101 Dothideomycetes genomes: a test case for predicting lifestyles and emergence of pathogens.</title>
        <authorList>
            <person name="Haridas S."/>
            <person name="Albert R."/>
            <person name="Binder M."/>
            <person name="Bloem J."/>
            <person name="Labutti K."/>
            <person name="Salamov A."/>
            <person name="Andreopoulos B."/>
            <person name="Baker S."/>
            <person name="Barry K."/>
            <person name="Bills G."/>
            <person name="Bluhm B."/>
            <person name="Cannon C."/>
            <person name="Castanera R."/>
            <person name="Culley D."/>
            <person name="Daum C."/>
            <person name="Ezra D."/>
            <person name="Gonzalez J."/>
            <person name="Henrissat B."/>
            <person name="Kuo A."/>
            <person name="Liang C."/>
            <person name="Lipzen A."/>
            <person name="Lutzoni F."/>
            <person name="Magnuson J."/>
            <person name="Mondo S."/>
            <person name="Nolan M."/>
            <person name="Ohm R."/>
            <person name="Pangilinan J."/>
            <person name="Park H.-J."/>
            <person name="Ramirez L."/>
            <person name="Alfaro M."/>
            <person name="Sun H."/>
            <person name="Tritt A."/>
            <person name="Yoshinaga Y."/>
            <person name="Zwiers L.-H."/>
            <person name="Turgeon B."/>
            <person name="Goodwin S."/>
            <person name="Spatafora J."/>
            <person name="Crous P."/>
            <person name="Grigoriev I."/>
        </authorList>
    </citation>
    <scope>NUCLEOTIDE SEQUENCE</scope>
    <source>
        <strain evidence="6">CBS 260.36</strain>
    </source>
</reference>
<dbReference type="SMART" id="SM00320">
    <property type="entry name" value="WD40"/>
    <property type="match status" value="7"/>
</dbReference>
<evidence type="ECO:0000313" key="7">
    <source>
        <dbReference type="Proteomes" id="UP000799439"/>
    </source>
</evidence>
<evidence type="ECO:0000313" key="6">
    <source>
        <dbReference type="EMBL" id="KAF2156041.1"/>
    </source>
</evidence>
<sequence length="345" mass="36800">MPAPTRSRPLKKEYLPSAFRSIKPVLFSETARPSTLAPSIRHIAWSPLGSCLASTSGATIRIWNPEKPTVKASQELRGHVGAVERVAWRPGREAELASTGVDGTVRLWDVRVGAAGQGKSTCVAEVKAGQHGLFLTWSPDGTEVVVGTRDDVIVPIDVRMGAAVGSVPEALEAREGKKLQTAQTNQLAFSNSGREVFATTGDGLVKVLDWPSMEHLHTLNAHTSAANCVAHSPNGNYLATGGSDSLIALWDTHDWVCRHTLARSTSAIHHLSFSFDGTYLASGCGSEKDGQSGIEIAHVETGEYVHTIETTNAPTIVAWHPLRYWLAYAGDAGGLRTIGVGNNAL</sequence>
<dbReference type="Proteomes" id="UP000799439">
    <property type="component" value="Unassembled WGS sequence"/>
</dbReference>
<organism evidence="6 7">
    <name type="scientific">Myriangium duriaei CBS 260.36</name>
    <dbReference type="NCBI Taxonomy" id="1168546"/>
    <lineage>
        <taxon>Eukaryota</taxon>
        <taxon>Fungi</taxon>
        <taxon>Dikarya</taxon>
        <taxon>Ascomycota</taxon>
        <taxon>Pezizomycotina</taxon>
        <taxon>Dothideomycetes</taxon>
        <taxon>Dothideomycetidae</taxon>
        <taxon>Myriangiales</taxon>
        <taxon>Myriangiaceae</taxon>
        <taxon>Myriangium</taxon>
    </lineage>
</organism>
<dbReference type="OrthoDB" id="1925334at2759"/>
<name>A0A9P4MQY0_9PEZI</name>
<dbReference type="PROSITE" id="PS50294">
    <property type="entry name" value="WD_REPEATS_REGION"/>
    <property type="match status" value="2"/>
</dbReference>
<dbReference type="GO" id="GO:0000445">
    <property type="term" value="C:THO complex part of transcription export complex"/>
    <property type="evidence" value="ECO:0007669"/>
    <property type="project" value="TreeGrafter"/>
</dbReference>